<reference evidence="1 2" key="2">
    <citation type="submission" date="2019-01" db="EMBL/GenBank/DDBJ databases">
        <title>Tautonia sociabilis, a novel thermotolerant planctomycete of Isosphaeraceae family, isolated from a 4000 m deep subterranean habitat.</title>
        <authorList>
            <person name="Kovaleva O.L."/>
            <person name="Elcheninov A.G."/>
            <person name="Van Heerden E."/>
            <person name="Toshchakov S.V."/>
            <person name="Novikov A."/>
            <person name="Bonch-Osmolovskaya E.A."/>
            <person name="Kublanov I.V."/>
        </authorList>
    </citation>
    <scope>NUCLEOTIDE SEQUENCE [LARGE SCALE GENOMIC DNA]</scope>
    <source>
        <strain evidence="1 2">GM2012</strain>
    </source>
</reference>
<gene>
    <name evidence="1" type="ORF">TsocGM_17735</name>
</gene>
<dbReference type="EMBL" id="RYZH01000037">
    <property type="protein sequence ID" value="RUL85715.1"/>
    <property type="molecule type" value="Genomic_DNA"/>
</dbReference>
<dbReference type="OrthoDB" id="250053at2"/>
<keyword evidence="2" id="KW-1185">Reference proteome</keyword>
<dbReference type="RefSeq" id="WP_126726802.1">
    <property type="nucleotide sequence ID" value="NZ_RYZH01000037.1"/>
</dbReference>
<dbReference type="AlphaFoldDB" id="A0A432MGC6"/>
<organism evidence="1 2">
    <name type="scientific">Tautonia sociabilis</name>
    <dbReference type="NCBI Taxonomy" id="2080755"/>
    <lineage>
        <taxon>Bacteria</taxon>
        <taxon>Pseudomonadati</taxon>
        <taxon>Planctomycetota</taxon>
        <taxon>Planctomycetia</taxon>
        <taxon>Isosphaerales</taxon>
        <taxon>Isosphaeraceae</taxon>
        <taxon>Tautonia</taxon>
    </lineage>
</organism>
<evidence type="ECO:0000313" key="1">
    <source>
        <dbReference type="EMBL" id="RUL85715.1"/>
    </source>
</evidence>
<name>A0A432MGC6_9BACT</name>
<protein>
    <submittedName>
        <fullName evidence="1">Uncharacterized protein</fullName>
    </submittedName>
</protein>
<comment type="caution">
    <text evidence="1">The sequence shown here is derived from an EMBL/GenBank/DDBJ whole genome shotgun (WGS) entry which is preliminary data.</text>
</comment>
<proteinExistence type="predicted"/>
<reference evidence="1 2" key="1">
    <citation type="submission" date="2018-12" db="EMBL/GenBank/DDBJ databases">
        <authorList>
            <person name="Toschakov S.V."/>
        </authorList>
    </citation>
    <scope>NUCLEOTIDE SEQUENCE [LARGE SCALE GENOMIC DNA]</scope>
    <source>
        <strain evidence="1 2">GM2012</strain>
    </source>
</reference>
<dbReference type="Proteomes" id="UP000280296">
    <property type="component" value="Unassembled WGS sequence"/>
</dbReference>
<accession>A0A432MGC6</accession>
<sequence length="272" mass="31078">MSNALLEAKFARIGARLKVAEVPDRRRRIAVSGPVALDVRDDRRGEYFEITRRLGSDAEVDLEVLDVQPGDRHLLLLVREGTEKQKFLCGHDERHWFVAAVPESAPVGTVRAAKEALKPVEVRAAQARAGLRSEAGNRRKNVAYRRQGEWFFVPAPDLRVDQSLVLRNEPITRGNGGKPHRCEFCYRTGGETVYVCRRHPNGVEAATYQRILDREEGAKNWGWRVMRRNAEVYARGRVRHADHRTITLHGWHRVLMNTESQARAMWSVAFLD</sequence>
<evidence type="ECO:0000313" key="2">
    <source>
        <dbReference type="Proteomes" id="UP000280296"/>
    </source>
</evidence>